<organism evidence="1 2">
    <name type="scientific">Cylicostephanus goldi</name>
    <name type="common">Nematode worm</name>
    <dbReference type="NCBI Taxonomy" id="71465"/>
    <lineage>
        <taxon>Eukaryota</taxon>
        <taxon>Metazoa</taxon>
        <taxon>Ecdysozoa</taxon>
        <taxon>Nematoda</taxon>
        <taxon>Chromadorea</taxon>
        <taxon>Rhabditida</taxon>
        <taxon>Rhabditina</taxon>
        <taxon>Rhabditomorpha</taxon>
        <taxon>Strongyloidea</taxon>
        <taxon>Strongylidae</taxon>
        <taxon>Cylicostephanus</taxon>
    </lineage>
</organism>
<dbReference type="PANTHER" id="PTHR43721:SF3">
    <property type="entry name" value="GTP-BINDING PROTEIN 2"/>
    <property type="match status" value="1"/>
</dbReference>
<dbReference type="EMBL" id="UYRV01007796">
    <property type="protein sequence ID" value="VDK54968.1"/>
    <property type="molecule type" value="Genomic_DNA"/>
</dbReference>
<evidence type="ECO:0000313" key="2">
    <source>
        <dbReference type="Proteomes" id="UP000271889"/>
    </source>
</evidence>
<sequence>MCALLHTDKDVSNAENCLPPEMELGNIEYKVKLVNPSSSRLQHLITQMKWRLREGQGEAIYEVGVEDGGQMSGLSDAELEASLTTLRTMANALGASMVILTERDVTPRNTTSRRRVVEVLVRKVPESQQFIELRLAVLGGVDVGKSTLCGVMTQGVLDDGNGKTRLNLFR</sequence>
<name>A0A3P6SMR2_CYLGO</name>
<dbReference type="GO" id="GO:0003746">
    <property type="term" value="F:translation elongation factor activity"/>
    <property type="evidence" value="ECO:0007669"/>
    <property type="project" value="TreeGrafter"/>
</dbReference>
<protein>
    <recommendedName>
        <fullName evidence="3">Tr-type G domain-containing protein</fullName>
    </recommendedName>
</protein>
<dbReference type="PANTHER" id="PTHR43721">
    <property type="entry name" value="ELONGATION FACTOR TU-RELATED"/>
    <property type="match status" value="1"/>
</dbReference>
<evidence type="ECO:0000313" key="1">
    <source>
        <dbReference type="EMBL" id="VDK54968.1"/>
    </source>
</evidence>
<reference evidence="1 2" key="1">
    <citation type="submission" date="2018-11" db="EMBL/GenBank/DDBJ databases">
        <authorList>
            <consortium name="Pathogen Informatics"/>
        </authorList>
    </citation>
    <scope>NUCLEOTIDE SEQUENCE [LARGE SCALE GENOMIC DNA]</scope>
</reference>
<evidence type="ECO:0008006" key="3">
    <source>
        <dbReference type="Google" id="ProtNLM"/>
    </source>
</evidence>
<dbReference type="AlphaFoldDB" id="A0A3P6SMR2"/>
<accession>A0A3P6SMR2</accession>
<dbReference type="InterPro" id="IPR050055">
    <property type="entry name" value="EF-Tu_GTPase"/>
</dbReference>
<dbReference type="OrthoDB" id="248233at2759"/>
<dbReference type="Proteomes" id="UP000271889">
    <property type="component" value="Unassembled WGS sequence"/>
</dbReference>
<keyword evidence="2" id="KW-1185">Reference proteome</keyword>
<proteinExistence type="predicted"/>
<gene>
    <name evidence="1" type="ORF">CGOC_LOCUS3162</name>
</gene>